<protein>
    <recommendedName>
        <fullName evidence="4">SWIRM domain-containing protein</fullName>
    </recommendedName>
</protein>
<feature type="domain" description="SWIRM" evidence="4">
    <location>
        <begin position="148"/>
        <end position="244"/>
    </location>
</feature>
<keyword evidence="6" id="KW-1185">Reference proteome</keyword>
<dbReference type="Proteomes" id="UP000780801">
    <property type="component" value="Unassembled WGS sequence"/>
</dbReference>
<comment type="caution">
    <text evidence="5">The sequence shown here is derived from an EMBL/GenBank/DDBJ whole genome shotgun (WGS) entry which is preliminary data.</text>
</comment>
<evidence type="ECO:0000256" key="1">
    <source>
        <dbReference type="ARBA" id="ARBA00005995"/>
    </source>
</evidence>
<dbReference type="Gene3D" id="3.90.660.10">
    <property type="match status" value="1"/>
</dbReference>
<reference evidence="5" key="1">
    <citation type="journal article" date="2020" name="Fungal Divers.">
        <title>Resolving the Mortierellaceae phylogeny through synthesis of multi-gene phylogenetics and phylogenomics.</title>
        <authorList>
            <person name="Vandepol N."/>
            <person name="Liber J."/>
            <person name="Desiro A."/>
            <person name="Na H."/>
            <person name="Kennedy M."/>
            <person name="Barry K."/>
            <person name="Grigoriev I.V."/>
            <person name="Miller A.N."/>
            <person name="O'Donnell K."/>
            <person name="Stajich J.E."/>
            <person name="Bonito G."/>
        </authorList>
    </citation>
    <scope>NUCLEOTIDE SEQUENCE</scope>
    <source>
        <strain evidence="5">KOD1015</strain>
    </source>
</reference>
<name>A0A9P6G2L7_9FUNG</name>
<evidence type="ECO:0000256" key="2">
    <source>
        <dbReference type="ARBA" id="ARBA00023002"/>
    </source>
</evidence>
<evidence type="ECO:0000259" key="4">
    <source>
        <dbReference type="PROSITE" id="PS50934"/>
    </source>
</evidence>
<feature type="non-terminal residue" evidence="5">
    <location>
        <position position="1"/>
    </location>
</feature>
<evidence type="ECO:0000313" key="5">
    <source>
        <dbReference type="EMBL" id="KAF9585125.1"/>
    </source>
</evidence>
<dbReference type="SUPFAM" id="SSF46689">
    <property type="entry name" value="Homeodomain-like"/>
    <property type="match status" value="1"/>
</dbReference>
<dbReference type="Gene3D" id="3.50.50.60">
    <property type="entry name" value="FAD/NAD(P)-binding domain"/>
    <property type="match status" value="1"/>
</dbReference>
<keyword evidence="2" id="KW-0560">Oxidoreductase</keyword>
<dbReference type="PROSITE" id="PS50934">
    <property type="entry name" value="SWIRM"/>
    <property type="match status" value="1"/>
</dbReference>
<evidence type="ECO:0000256" key="3">
    <source>
        <dbReference type="SAM" id="MobiDB-lite"/>
    </source>
</evidence>
<dbReference type="GO" id="GO:0003682">
    <property type="term" value="F:chromatin binding"/>
    <property type="evidence" value="ECO:0007669"/>
    <property type="project" value="TreeGrafter"/>
</dbReference>
<dbReference type="EMBL" id="JAABOA010000248">
    <property type="protein sequence ID" value="KAF9585125.1"/>
    <property type="molecule type" value="Genomic_DNA"/>
</dbReference>
<dbReference type="InterPro" id="IPR036388">
    <property type="entry name" value="WH-like_DNA-bd_sf"/>
</dbReference>
<dbReference type="InterPro" id="IPR009057">
    <property type="entry name" value="Homeodomain-like_sf"/>
</dbReference>
<dbReference type="GO" id="GO:0016491">
    <property type="term" value="F:oxidoreductase activity"/>
    <property type="evidence" value="ECO:0007669"/>
    <property type="project" value="UniProtKB-KW"/>
</dbReference>
<comment type="similarity">
    <text evidence="1">Belongs to the flavin monoamine oxidase family.</text>
</comment>
<dbReference type="Pfam" id="PF01593">
    <property type="entry name" value="Amino_oxidase"/>
    <property type="match status" value="1"/>
</dbReference>
<dbReference type="InterPro" id="IPR007526">
    <property type="entry name" value="SWIRM"/>
</dbReference>
<dbReference type="PANTHER" id="PTHR10742:SF386">
    <property type="entry name" value="LYSINE-SPECIFIC HISTONE DEMETHYLASE 1A"/>
    <property type="match status" value="1"/>
</dbReference>
<dbReference type="AlphaFoldDB" id="A0A9P6G2L7"/>
<dbReference type="InterPro" id="IPR050281">
    <property type="entry name" value="Flavin_monoamine_oxidase"/>
</dbReference>
<dbReference type="Pfam" id="PF04433">
    <property type="entry name" value="SWIRM"/>
    <property type="match status" value="1"/>
</dbReference>
<organism evidence="5 6">
    <name type="scientific">Lunasporangiospora selenospora</name>
    <dbReference type="NCBI Taxonomy" id="979761"/>
    <lineage>
        <taxon>Eukaryota</taxon>
        <taxon>Fungi</taxon>
        <taxon>Fungi incertae sedis</taxon>
        <taxon>Mucoromycota</taxon>
        <taxon>Mortierellomycotina</taxon>
        <taxon>Mortierellomycetes</taxon>
        <taxon>Mortierellales</taxon>
        <taxon>Mortierellaceae</taxon>
        <taxon>Lunasporangiospora</taxon>
    </lineage>
</organism>
<sequence length="567" mass="63471">MRQLASALGPAWADSLASSSPSMPDHSSTVAASAVLSSPTMSTSFARSDLQSDAVSRITKHESTSSASPVILGKRVRKQVEFFNPSGAYWKRHPKATNARNLHPRILSSGSSLNKRLLESMAGTRRHAKSRQQPMLGHRRQQSNDAALNDAAHASRLHPHGLSSEEFDLFQWFLSRADLDNYLRVRNTMLKLWRDSPKTSLTLARAYESTKDFGLHLGLIPHVYEFLLRSGYINFGMCSFQDGASNASHENGNGLGQSDGPNGTVVVIGAGIAGVAAARQLENLFRYFAWRFAPDPPPKVILIEARPRIGGRIHSMDIATPSLAPSENEKLTEHGQPQPPRRLAKHRIDMGAQIITGFENGNPMEIIVRRQMDNLSLHYLVNETCDIFDHKGSPVPKQQDVHFEAVFNQILDQACQLRVQETEPPTVVKRPNNQPKLGMRTVHTLLMDRPTLGESMDYFIESHPEFRSWTQYELSLIHWHYANLEFANATPLDRLSLKHWDQDDEYEFSGNHCMVVEGYGQIPVALSKGLDVRLNQPVSKIIRSDTVEESSTNEPVRIQCRDGTTYD</sequence>
<accession>A0A9P6G2L7</accession>
<dbReference type="InterPro" id="IPR036188">
    <property type="entry name" value="FAD/NAD-bd_sf"/>
</dbReference>
<dbReference type="Gene3D" id="1.10.10.10">
    <property type="entry name" value="Winged helix-like DNA-binding domain superfamily/Winged helix DNA-binding domain"/>
    <property type="match status" value="1"/>
</dbReference>
<dbReference type="GO" id="GO:0010468">
    <property type="term" value="P:regulation of gene expression"/>
    <property type="evidence" value="ECO:0007669"/>
    <property type="project" value="UniProtKB-ARBA"/>
</dbReference>
<dbReference type="GO" id="GO:0006338">
    <property type="term" value="P:chromatin remodeling"/>
    <property type="evidence" value="ECO:0007669"/>
    <property type="project" value="TreeGrafter"/>
</dbReference>
<feature type="region of interest" description="Disordered" evidence="3">
    <location>
        <begin position="123"/>
        <end position="142"/>
    </location>
</feature>
<evidence type="ECO:0000313" key="6">
    <source>
        <dbReference type="Proteomes" id="UP000780801"/>
    </source>
</evidence>
<dbReference type="PANTHER" id="PTHR10742">
    <property type="entry name" value="FLAVIN MONOAMINE OXIDASE"/>
    <property type="match status" value="1"/>
</dbReference>
<dbReference type="SUPFAM" id="SSF51905">
    <property type="entry name" value="FAD/NAD(P)-binding domain"/>
    <property type="match status" value="1"/>
</dbReference>
<dbReference type="GO" id="GO:0050660">
    <property type="term" value="F:flavin adenine dinucleotide binding"/>
    <property type="evidence" value="ECO:0007669"/>
    <property type="project" value="TreeGrafter"/>
</dbReference>
<dbReference type="InterPro" id="IPR002937">
    <property type="entry name" value="Amino_oxidase"/>
</dbReference>
<dbReference type="OrthoDB" id="5046242at2759"/>
<gene>
    <name evidence="5" type="ORF">BGW38_003781</name>
</gene>
<proteinExistence type="inferred from homology"/>